<evidence type="ECO:0000313" key="1">
    <source>
        <dbReference type="EMBL" id="AZU97241.1"/>
    </source>
</evidence>
<reference evidence="1 2" key="1">
    <citation type="submission" date="2018-10" db="EMBL/GenBank/DDBJ databases">
        <authorList>
            <person name="Soria N.A."/>
            <person name="Batley M.G."/>
            <person name="Hanafy A."/>
            <person name="Singh N."/>
            <person name="Shaffer C.D."/>
            <person name="Weston-Hafer K.A."/>
            <person name="Russell D.A."/>
            <person name="Pope W.H."/>
            <person name="Jacobs-Sera D."/>
            <person name="Hendrix R.W."/>
            <person name="Hatfull G.F."/>
        </authorList>
    </citation>
    <scope>NUCLEOTIDE SEQUENCE [LARGE SCALE GENOMIC DNA]</scope>
</reference>
<protein>
    <submittedName>
        <fullName evidence="1">Uncharacterized protein</fullName>
    </submittedName>
</protein>
<accession>A0A3Q9R4Z4</accession>
<dbReference type="EMBL" id="MK061412">
    <property type="protein sequence ID" value="AZU97241.1"/>
    <property type="molecule type" value="Genomic_DNA"/>
</dbReference>
<sequence>MGWVLAVAIVAALWYRSNYKGAMKMYEHEKMLNRLAQGENYRRLVGFTHNGRKYEARIRRWNVDEAGPDMAELWCVEGSNPDGWTQFFLWNKSDLKFLD</sequence>
<gene>
    <name evidence="1" type="primary">196</name>
    <name evidence="1" type="ORF">SEA_GILSON_196</name>
</gene>
<organism evidence="1 2">
    <name type="scientific">Streptomyces phage Gilson</name>
    <dbReference type="NCBI Taxonomy" id="2488789"/>
    <lineage>
        <taxon>Viruses</taxon>
        <taxon>Duplodnaviria</taxon>
        <taxon>Heunggongvirae</taxon>
        <taxon>Uroviricota</taxon>
        <taxon>Caudoviricetes</taxon>
        <taxon>Stanwilliamsviridae</taxon>
        <taxon>Loccivirinae</taxon>
        <taxon>Gilsonvirus</taxon>
        <taxon>Gilsonvirus gilson</taxon>
    </lineage>
</organism>
<dbReference type="Proteomes" id="UP000284334">
    <property type="component" value="Segment"/>
</dbReference>
<dbReference type="KEGG" id="vg:55612886"/>
<proteinExistence type="predicted"/>
<dbReference type="RefSeq" id="YP_009842626.1">
    <property type="nucleotide sequence ID" value="NC_048742.1"/>
</dbReference>
<keyword evidence="2" id="KW-1185">Reference proteome</keyword>
<dbReference type="GeneID" id="55612886"/>
<name>A0A3Q9R4Z4_9CAUD</name>
<evidence type="ECO:0000313" key="2">
    <source>
        <dbReference type="Proteomes" id="UP000284334"/>
    </source>
</evidence>